<keyword evidence="4" id="KW-0560">Oxidoreductase</keyword>
<dbReference type="GO" id="GO:0016020">
    <property type="term" value="C:membrane"/>
    <property type="evidence" value="ECO:0007669"/>
    <property type="project" value="GOC"/>
</dbReference>
<dbReference type="GO" id="GO:0005783">
    <property type="term" value="C:endoplasmic reticulum"/>
    <property type="evidence" value="ECO:0007669"/>
    <property type="project" value="TreeGrafter"/>
</dbReference>
<reference evidence="9" key="1">
    <citation type="submission" date="2020-07" db="EMBL/GenBank/DDBJ databases">
        <title>The High-quality genome of the commercially important snow crab, Chionoecetes opilio.</title>
        <authorList>
            <person name="Jeong J.-H."/>
            <person name="Ryu S."/>
        </authorList>
    </citation>
    <scope>NUCLEOTIDE SEQUENCE</scope>
    <source>
        <strain evidence="9">MADBK_172401_WGS</strain>
        <tissue evidence="9">Digestive gland</tissue>
    </source>
</reference>
<dbReference type="InterPro" id="IPR051689">
    <property type="entry name" value="Sterol_desaturase/TMEM195"/>
</dbReference>
<evidence type="ECO:0000256" key="3">
    <source>
        <dbReference type="ARBA" id="ARBA00022989"/>
    </source>
</evidence>
<feature type="domain" description="Fatty acid hydroxylase" evidence="8">
    <location>
        <begin position="1"/>
        <end position="118"/>
    </location>
</feature>
<keyword evidence="10" id="KW-1185">Reference proteome</keyword>
<dbReference type="GO" id="GO:0006643">
    <property type="term" value="P:membrane lipid metabolic process"/>
    <property type="evidence" value="ECO:0007669"/>
    <property type="project" value="TreeGrafter"/>
</dbReference>
<evidence type="ECO:0000259" key="8">
    <source>
        <dbReference type="Pfam" id="PF04116"/>
    </source>
</evidence>
<dbReference type="AlphaFoldDB" id="A0A8J5CJ29"/>
<evidence type="ECO:0000313" key="9">
    <source>
        <dbReference type="EMBL" id="KAG0703722.1"/>
    </source>
</evidence>
<evidence type="ECO:0000256" key="6">
    <source>
        <dbReference type="ARBA" id="ARBA00023136"/>
    </source>
</evidence>
<dbReference type="GO" id="GO:0050479">
    <property type="term" value="F:glyceryl-ether monooxygenase activity"/>
    <property type="evidence" value="ECO:0007669"/>
    <property type="project" value="TreeGrafter"/>
</dbReference>
<feature type="transmembrane region" description="Helical" evidence="7">
    <location>
        <begin position="204"/>
        <end position="224"/>
    </location>
</feature>
<dbReference type="EMBL" id="JACEEZ010025183">
    <property type="protein sequence ID" value="KAG0703722.1"/>
    <property type="molecule type" value="Genomic_DNA"/>
</dbReference>
<evidence type="ECO:0000256" key="5">
    <source>
        <dbReference type="ARBA" id="ARBA00023098"/>
    </source>
</evidence>
<name>A0A8J5CJ29_CHIOP</name>
<accession>A0A8J5CJ29</accession>
<keyword evidence="3 7" id="KW-1133">Transmembrane helix</keyword>
<dbReference type="Proteomes" id="UP000770661">
    <property type="component" value="Unassembled WGS sequence"/>
</dbReference>
<keyword evidence="9" id="KW-0503">Monooxygenase</keyword>
<dbReference type="InterPro" id="IPR006694">
    <property type="entry name" value="Fatty_acid_hydroxylase"/>
</dbReference>
<sequence length="321" mass="36789">MWAAHYVHHSSEDFNFSTAGRASITVRPEKWMYFLPLALLGLPPSAYLMHSQLSFLWAYWNHSATFPKTHKLLPGLGHIIEYVVTTPSHHRVHHGANKYCIDKNYGMTLIIWDRLFGTFVEEREDEEITFGTIEQKDNNHFLGLQADPWRELWGRVVSSKTCGDALRTLMYGPGWSSGQPRLGNSEDLPDVRGRQKHQFASSSWLSVYLTLHCSLIFLGYLEVASYKDAMEEWQSILHLFYIFLAYGALGGLYSAHQSSAGLEPVRLIVYLAMRQLLPMFPSSSLTACRLKKIKKIRHLKINLNFTFKLIPLSENILNSLL</sequence>
<comment type="caution">
    <text evidence="9">The sequence shown here is derived from an EMBL/GenBank/DDBJ whole genome shotgun (WGS) entry which is preliminary data.</text>
</comment>
<organism evidence="9 10">
    <name type="scientific">Chionoecetes opilio</name>
    <name type="common">Atlantic snow crab</name>
    <name type="synonym">Cancer opilio</name>
    <dbReference type="NCBI Taxonomy" id="41210"/>
    <lineage>
        <taxon>Eukaryota</taxon>
        <taxon>Metazoa</taxon>
        <taxon>Ecdysozoa</taxon>
        <taxon>Arthropoda</taxon>
        <taxon>Crustacea</taxon>
        <taxon>Multicrustacea</taxon>
        <taxon>Malacostraca</taxon>
        <taxon>Eumalacostraca</taxon>
        <taxon>Eucarida</taxon>
        <taxon>Decapoda</taxon>
        <taxon>Pleocyemata</taxon>
        <taxon>Brachyura</taxon>
        <taxon>Eubrachyura</taxon>
        <taxon>Majoidea</taxon>
        <taxon>Majidae</taxon>
        <taxon>Chionoecetes</taxon>
    </lineage>
</organism>
<feature type="transmembrane region" description="Helical" evidence="7">
    <location>
        <begin position="236"/>
        <end position="255"/>
    </location>
</feature>
<protein>
    <submittedName>
        <fullName evidence="9">Alkylglycerol monooxygenase</fullName>
    </submittedName>
</protein>
<keyword evidence="2 7" id="KW-0812">Transmembrane</keyword>
<evidence type="ECO:0000313" key="10">
    <source>
        <dbReference type="Proteomes" id="UP000770661"/>
    </source>
</evidence>
<evidence type="ECO:0000256" key="1">
    <source>
        <dbReference type="ARBA" id="ARBA00004127"/>
    </source>
</evidence>
<dbReference type="GO" id="GO:0005506">
    <property type="term" value="F:iron ion binding"/>
    <property type="evidence" value="ECO:0007669"/>
    <property type="project" value="InterPro"/>
</dbReference>
<evidence type="ECO:0000256" key="2">
    <source>
        <dbReference type="ARBA" id="ARBA00022692"/>
    </source>
</evidence>
<dbReference type="OrthoDB" id="6354873at2759"/>
<gene>
    <name evidence="9" type="primary">Agmo_0</name>
    <name evidence="9" type="ORF">GWK47_002781</name>
</gene>
<proteinExistence type="predicted"/>
<dbReference type="PANTHER" id="PTHR21624:SF1">
    <property type="entry name" value="ALKYLGLYCEROL MONOOXYGENASE"/>
    <property type="match status" value="1"/>
</dbReference>
<evidence type="ECO:0000256" key="4">
    <source>
        <dbReference type="ARBA" id="ARBA00023002"/>
    </source>
</evidence>
<dbReference type="GO" id="GO:0008610">
    <property type="term" value="P:lipid biosynthetic process"/>
    <property type="evidence" value="ECO:0007669"/>
    <property type="project" value="InterPro"/>
</dbReference>
<keyword evidence="6 7" id="KW-0472">Membrane</keyword>
<comment type="subcellular location">
    <subcellularLocation>
        <location evidence="1">Endomembrane system</location>
        <topology evidence="1">Multi-pass membrane protein</topology>
    </subcellularLocation>
</comment>
<dbReference type="PANTHER" id="PTHR21624">
    <property type="entry name" value="STEROL DESATURASE-RELATED PROTEIN"/>
    <property type="match status" value="1"/>
</dbReference>
<keyword evidence="5" id="KW-0443">Lipid metabolism</keyword>
<evidence type="ECO:0000256" key="7">
    <source>
        <dbReference type="SAM" id="Phobius"/>
    </source>
</evidence>
<dbReference type="Pfam" id="PF04116">
    <property type="entry name" value="FA_hydroxylase"/>
    <property type="match status" value="1"/>
</dbReference>